<gene>
    <name evidence="1" type="ORF">J1N35_002567</name>
</gene>
<comment type="caution">
    <text evidence="1">The sequence shown here is derived from an EMBL/GenBank/DDBJ whole genome shotgun (WGS) entry which is preliminary data.</text>
</comment>
<organism evidence="1 2">
    <name type="scientific">Gossypium stocksii</name>
    <dbReference type="NCBI Taxonomy" id="47602"/>
    <lineage>
        <taxon>Eukaryota</taxon>
        <taxon>Viridiplantae</taxon>
        <taxon>Streptophyta</taxon>
        <taxon>Embryophyta</taxon>
        <taxon>Tracheophyta</taxon>
        <taxon>Spermatophyta</taxon>
        <taxon>Magnoliopsida</taxon>
        <taxon>eudicotyledons</taxon>
        <taxon>Gunneridae</taxon>
        <taxon>Pentapetalae</taxon>
        <taxon>rosids</taxon>
        <taxon>malvids</taxon>
        <taxon>Malvales</taxon>
        <taxon>Malvaceae</taxon>
        <taxon>Malvoideae</taxon>
        <taxon>Gossypium</taxon>
    </lineage>
</organism>
<dbReference type="SUPFAM" id="SSF52540">
    <property type="entry name" value="P-loop containing nucleoside triphosphate hydrolases"/>
    <property type="match status" value="1"/>
</dbReference>
<evidence type="ECO:0000313" key="1">
    <source>
        <dbReference type="EMBL" id="KAH1131189.1"/>
    </source>
</evidence>
<accession>A0A9D3WMH7</accession>
<dbReference type="InterPro" id="IPR027417">
    <property type="entry name" value="P-loop_NTPase"/>
</dbReference>
<dbReference type="Proteomes" id="UP000828251">
    <property type="component" value="Unassembled WGS sequence"/>
</dbReference>
<evidence type="ECO:0000313" key="2">
    <source>
        <dbReference type="Proteomes" id="UP000828251"/>
    </source>
</evidence>
<dbReference type="AlphaFoldDB" id="A0A9D3WMH7"/>
<proteinExistence type="predicted"/>
<dbReference type="OrthoDB" id="4310724at2759"/>
<name>A0A9D3WMH7_9ROSI</name>
<keyword evidence="2" id="KW-1185">Reference proteome</keyword>
<reference evidence="1 2" key="1">
    <citation type="journal article" date="2021" name="Plant Biotechnol. J.">
        <title>Multi-omics assisted identification of the key and species-specific regulatory components of drought-tolerant mechanisms in Gossypium stocksii.</title>
        <authorList>
            <person name="Yu D."/>
            <person name="Ke L."/>
            <person name="Zhang D."/>
            <person name="Wu Y."/>
            <person name="Sun Y."/>
            <person name="Mei J."/>
            <person name="Sun J."/>
            <person name="Sun Y."/>
        </authorList>
    </citation>
    <scope>NUCLEOTIDE SEQUENCE [LARGE SCALE GENOMIC DNA]</scope>
    <source>
        <strain evidence="2">cv. E1</strain>
        <tissue evidence="1">Leaf</tissue>
    </source>
</reference>
<sequence>MKPNAAIVDLTNASILAKNLEESFIECREEDKFAHLFYILIIHGEGRTIVFCTSTAALLHISSILRILGINVSTLHA</sequence>
<dbReference type="Gene3D" id="3.40.50.300">
    <property type="entry name" value="P-loop containing nucleotide triphosphate hydrolases"/>
    <property type="match status" value="1"/>
</dbReference>
<protein>
    <submittedName>
        <fullName evidence="1">Uncharacterized protein</fullName>
    </submittedName>
</protein>
<dbReference type="EMBL" id="JAIQCV010000001">
    <property type="protein sequence ID" value="KAH1131189.1"/>
    <property type="molecule type" value="Genomic_DNA"/>
</dbReference>